<dbReference type="PANTHER" id="PTHR24321:SF15">
    <property type="entry name" value="OXIDOREDUCTASE UCPA"/>
    <property type="match status" value="1"/>
</dbReference>
<dbReference type="Pfam" id="PF13561">
    <property type="entry name" value="adh_short_C2"/>
    <property type="match status" value="1"/>
</dbReference>
<name>A0ABQ2GXV0_9DEIO</name>
<dbReference type="SUPFAM" id="SSF51735">
    <property type="entry name" value="NAD(P)-binding Rossmann-fold domains"/>
    <property type="match status" value="1"/>
</dbReference>
<evidence type="ECO:0000259" key="3">
    <source>
        <dbReference type="SMART" id="SM00822"/>
    </source>
</evidence>
<comment type="similarity">
    <text evidence="1">Belongs to the short-chain dehydrogenases/reductases (SDR) family.</text>
</comment>
<accession>A0ABQ2GXV0</accession>
<keyword evidence="5" id="KW-1185">Reference proteome</keyword>
<dbReference type="InterPro" id="IPR036291">
    <property type="entry name" value="NAD(P)-bd_dom_sf"/>
</dbReference>
<dbReference type="RefSeq" id="WP_188905088.1">
    <property type="nucleotide sequence ID" value="NZ_BMOM01000035.1"/>
</dbReference>
<feature type="domain" description="Ketoreductase" evidence="3">
    <location>
        <begin position="7"/>
        <end position="191"/>
    </location>
</feature>
<evidence type="ECO:0000313" key="4">
    <source>
        <dbReference type="EMBL" id="GGM19214.1"/>
    </source>
</evidence>
<organism evidence="4 5">
    <name type="scientific">Deinococcus aerophilus</name>
    <dbReference type="NCBI Taxonomy" id="522488"/>
    <lineage>
        <taxon>Bacteria</taxon>
        <taxon>Thermotogati</taxon>
        <taxon>Deinococcota</taxon>
        <taxon>Deinococci</taxon>
        <taxon>Deinococcales</taxon>
        <taxon>Deinococcaceae</taxon>
        <taxon>Deinococcus</taxon>
    </lineage>
</organism>
<evidence type="ECO:0000256" key="1">
    <source>
        <dbReference type="ARBA" id="ARBA00006484"/>
    </source>
</evidence>
<comment type="caution">
    <text evidence="4">The sequence shown here is derived from an EMBL/GenBank/DDBJ whole genome shotgun (WGS) entry which is preliminary data.</text>
</comment>
<dbReference type="InterPro" id="IPR057326">
    <property type="entry name" value="KR_dom"/>
</dbReference>
<dbReference type="PANTHER" id="PTHR24321">
    <property type="entry name" value="DEHYDROGENASES, SHORT CHAIN"/>
    <property type="match status" value="1"/>
</dbReference>
<reference evidence="5" key="1">
    <citation type="journal article" date="2019" name="Int. J. Syst. Evol. Microbiol.">
        <title>The Global Catalogue of Microorganisms (GCM) 10K type strain sequencing project: providing services to taxonomists for standard genome sequencing and annotation.</title>
        <authorList>
            <consortium name="The Broad Institute Genomics Platform"/>
            <consortium name="The Broad Institute Genome Sequencing Center for Infectious Disease"/>
            <person name="Wu L."/>
            <person name="Ma J."/>
        </authorList>
    </citation>
    <scope>NUCLEOTIDE SEQUENCE [LARGE SCALE GENOMIC DNA]</scope>
    <source>
        <strain evidence="5">JCM 15443</strain>
    </source>
</reference>
<protein>
    <submittedName>
        <fullName evidence="4">Short-chain dehydrogenase</fullName>
    </submittedName>
</protein>
<proteinExistence type="inferred from homology"/>
<dbReference type="InterPro" id="IPR002347">
    <property type="entry name" value="SDR_fam"/>
</dbReference>
<sequence length="255" mass="26404">MTRFKDKVCVVTGGAKGIGEATAHRLAAEGGAVMILDLKYEEAQATADHLMGAGGFAEAYACDVSDEAAVQDVFAQIEEHHGRIDVLVNNAGTGGPSGPVEEIALVDWRALLAVNLDGVFLCTREALRRMKVTGSGAIVNISSIYGLVGSADSAAYHASKGAVRLLTKATALQVATLGIRVNSVHPGFIDTPLVQDYAARSGQHDQLLAGLAALHPVGRLGRSEEVAAVIAFLASDDASFMTGSEVVVDGGYTAQ</sequence>
<dbReference type="Proteomes" id="UP000661918">
    <property type="component" value="Unassembled WGS sequence"/>
</dbReference>
<dbReference type="SMART" id="SM00822">
    <property type="entry name" value="PKS_KR"/>
    <property type="match status" value="1"/>
</dbReference>
<evidence type="ECO:0000313" key="5">
    <source>
        <dbReference type="Proteomes" id="UP000661918"/>
    </source>
</evidence>
<evidence type="ECO:0000256" key="2">
    <source>
        <dbReference type="ARBA" id="ARBA00023002"/>
    </source>
</evidence>
<dbReference type="PRINTS" id="PR00080">
    <property type="entry name" value="SDRFAMILY"/>
</dbReference>
<keyword evidence="2" id="KW-0560">Oxidoreductase</keyword>
<dbReference type="NCBIfam" id="NF005559">
    <property type="entry name" value="PRK07231.1"/>
    <property type="match status" value="1"/>
</dbReference>
<dbReference type="EMBL" id="BMOM01000035">
    <property type="protein sequence ID" value="GGM19214.1"/>
    <property type="molecule type" value="Genomic_DNA"/>
</dbReference>
<dbReference type="PRINTS" id="PR00081">
    <property type="entry name" value="GDHRDH"/>
</dbReference>
<gene>
    <name evidence="4" type="ORF">GCM10010841_29160</name>
</gene>
<dbReference type="Gene3D" id="3.40.50.720">
    <property type="entry name" value="NAD(P)-binding Rossmann-like Domain"/>
    <property type="match status" value="1"/>
</dbReference>